<accession>A0A1L7LJV4</accession>
<protein>
    <submittedName>
        <fullName evidence="6">LysR substrate binding domain protein</fullName>
    </submittedName>
</protein>
<keyword evidence="2" id="KW-0805">Transcription regulation</keyword>
<evidence type="ECO:0000313" key="6">
    <source>
        <dbReference type="EMBL" id="BAQ24484.1"/>
    </source>
</evidence>
<dbReference type="KEGG" id="strg:SRT_12230"/>
<dbReference type="PROSITE" id="PS50931">
    <property type="entry name" value="HTH_LYSR"/>
    <property type="match status" value="1"/>
</dbReference>
<evidence type="ECO:0000259" key="5">
    <source>
        <dbReference type="PROSITE" id="PS50931"/>
    </source>
</evidence>
<dbReference type="InterPro" id="IPR000847">
    <property type="entry name" value="LysR_HTH_N"/>
</dbReference>
<dbReference type="SUPFAM" id="SSF53850">
    <property type="entry name" value="Periplasmic binding protein-like II"/>
    <property type="match status" value="1"/>
</dbReference>
<dbReference type="GO" id="GO:0032993">
    <property type="term" value="C:protein-DNA complex"/>
    <property type="evidence" value="ECO:0007669"/>
    <property type="project" value="TreeGrafter"/>
</dbReference>
<name>A0A1L7LJV4_9STRE</name>
<comment type="similarity">
    <text evidence="1">Belongs to the LysR transcriptional regulatory family.</text>
</comment>
<dbReference type="PRINTS" id="PR00039">
    <property type="entry name" value="HTHLYSR"/>
</dbReference>
<dbReference type="EMBL" id="AP014612">
    <property type="protein sequence ID" value="BAQ24484.1"/>
    <property type="molecule type" value="Genomic_DNA"/>
</dbReference>
<keyword evidence="3" id="KW-0238">DNA-binding</keyword>
<dbReference type="Proteomes" id="UP000217758">
    <property type="component" value="Chromosome"/>
</dbReference>
<dbReference type="PANTHER" id="PTHR30346:SF0">
    <property type="entry name" value="HCA OPERON TRANSCRIPTIONAL ACTIVATOR HCAR"/>
    <property type="match status" value="1"/>
</dbReference>
<dbReference type="RefSeq" id="WP_128833402.1">
    <property type="nucleotide sequence ID" value="NZ_AP014612.1"/>
</dbReference>
<keyword evidence="7" id="KW-1185">Reference proteome</keyword>
<dbReference type="Pfam" id="PF00126">
    <property type="entry name" value="HTH_1"/>
    <property type="match status" value="1"/>
</dbReference>
<gene>
    <name evidence="6" type="ORF">SRT_12230</name>
</gene>
<dbReference type="GO" id="GO:0003700">
    <property type="term" value="F:DNA-binding transcription factor activity"/>
    <property type="evidence" value="ECO:0007669"/>
    <property type="project" value="InterPro"/>
</dbReference>
<dbReference type="Pfam" id="PF03466">
    <property type="entry name" value="LysR_substrate"/>
    <property type="match status" value="1"/>
</dbReference>
<reference evidence="6 7" key="1">
    <citation type="journal article" date="2016" name="Microbiol. Immunol.">
        <title>Complete genome sequence of Streptococcus troglodytae TKU31 isolated from the oral cavity of a chimpanzee (Pan troglodytes).</title>
        <authorList>
            <person name="Okamoto M."/>
            <person name="Naito M."/>
            <person name="Miyanohara M."/>
            <person name="Imai S."/>
            <person name="Nomura Y."/>
            <person name="Saito W."/>
            <person name="Momoi Y."/>
            <person name="Takada K."/>
            <person name="Miyabe-Nishiwaki T."/>
            <person name="Tomonaga M."/>
            <person name="Hanada N."/>
        </authorList>
    </citation>
    <scope>NUCLEOTIDE SEQUENCE [LARGE SCALE GENOMIC DNA]</scope>
    <source>
        <strain evidence="7">TKU 31</strain>
    </source>
</reference>
<dbReference type="AlphaFoldDB" id="A0A1L7LJV4"/>
<dbReference type="Gene3D" id="1.10.10.10">
    <property type="entry name" value="Winged helix-like DNA-binding domain superfamily/Winged helix DNA-binding domain"/>
    <property type="match status" value="1"/>
</dbReference>
<dbReference type="CDD" id="cd05466">
    <property type="entry name" value="PBP2_LTTR_substrate"/>
    <property type="match status" value="1"/>
</dbReference>
<dbReference type="GO" id="GO:0003677">
    <property type="term" value="F:DNA binding"/>
    <property type="evidence" value="ECO:0007669"/>
    <property type="project" value="UniProtKB-KW"/>
</dbReference>
<dbReference type="SUPFAM" id="SSF46785">
    <property type="entry name" value="Winged helix' DNA-binding domain"/>
    <property type="match status" value="1"/>
</dbReference>
<evidence type="ECO:0000256" key="3">
    <source>
        <dbReference type="ARBA" id="ARBA00023125"/>
    </source>
</evidence>
<organism evidence="6 7">
    <name type="scientific">Streptococcus troglodytae</name>
    <dbReference type="NCBI Taxonomy" id="1111760"/>
    <lineage>
        <taxon>Bacteria</taxon>
        <taxon>Bacillati</taxon>
        <taxon>Bacillota</taxon>
        <taxon>Bacilli</taxon>
        <taxon>Lactobacillales</taxon>
        <taxon>Streptococcaceae</taxon>
        <taxon>Streptococcus</taxon>
    </lineage>
</organism>
<keyword evidence="4" id="KW-0804">Transcription</keyword>
<dbReference type="FunFam" id="1.10.10.10:FF:000001">
    <property type="entry name" value="LysR family transcriptional regulator"/>
    <property type="match status" value="1"/>
</dbReference>
<evidence type="ECO:0000313" key="7">
    <source>
        <dbReference type="Proteomes" id="UP000217758"/>
    </source>
</evidence>
<evidence type="ECO:0000256" key="2">
    <source>
        <dbReference type="ARBA" id="ARBA00023015"/>
    </source>
</evidence>
<sequence length="291" mass="32895">MELRVLRYFVAVANERNITRAAQSLHVSQPTLSKQLMDLEDELDLTLFMRGNREITLTEDGEYFLHKTREILSLVDTTVANIHTREQLSGQLHIGANESPQLKHLAHLFTDIQTENPDTQFHLHGMTTDLAFEKLDKGLLDFVVSVGLVNADKYEQIRLPWTDTGGLLMPLEHPLSKKKTITEQDLENYPIIAFGQEYSYTDLSNWMGAGLGKIQFVGSFNVPSIGIQMTQAGLGLAFCLKGIPLPDDLTFRPLDPTANPSLRLIWKKDQAMSSLAEEFLERVQNLSRDEK</sequence>
<dbReference type="InterPro" id="IPR005119">
    <property type="entry name" value="LysR_subst-bd"/>
</dbReference>
<evidence type="ECO:0000256" key="4">
    <source>
        <dbReference type="ARBA" id="ARBA00023163"/>
    </source>
</evidence>
<dbReference type="Gene3D" id="3.40.190.290">
    <property type="match status" value="1"/>
</dbReference>
<dbReference type="PANTHER" id="PTHR30346">
    <property type="entry name" value="TRANSCRIPTIONAL DUAL REGULATOR HCAR-RELATED"/>
    <property type="match status" value="1"/>
</dbReference>
<evidence type="ECO:0000256" key="1">
    <source>
        <dbReference type="ARBA" id="ARBA00009437"/>
    </source>
</evidence>
<proteinExistence type="inferred from homology"/>
<dbReference type="InterPro" id="IPR036388">
    <property type="entry name" value="WH-like_DNA-bd_sf"/>
</dbReference>
<feature type="domain" description="HTH lysR-type" evidence="5">
    <location>
        <begin position="1"/>
        <end position="58"/>
    </location>
</feature>
<dbReference type="InterPro" id="IPR036390">
    <property type="entry name" value="WH_DNA-bd_sf"/>
</dbReference>